<dbReference type="InterPro" id="IPR050833">
    <property type="entry name" value="Poly_Biosynth_Transport"/>
</dbReference>
<feature type="transmembrane region" description="Helical" evidence="7">
    <location>
        <begin position="152"/>
        <end position="173"/>
    </location>
</feature>
<keyword evidence="9" id="KW-1185">Reference proteome</keyword>
<dbReference type="PANTHER" id="PTHR30250:SF11">
    <property type="entry name" value="O-ANTIGEN TRANSPORTER-RELATED"/>
    <property type="match status" value="1"/>
</dbReference>
<feature type="transmembrane region" description="Helical" evidence="7">
    <location>
        <begin position="433"/>
        <end position="450"/>
    </location>
</feature>
<keyword evidence="2" id="KW-1003">Cell membrane</keyword>
<evidence type="ECO:0000256" key="5">
    <source>
        <dbReference type="ARBA" id="ARBA00023136"/>
    </source>
</evidence>
<feature type="transmembrane region" description="Helical" evidence="7">
    <location>
        <begin position="354"/>
        <end position="378"/>
    </location>
</feature>
<feature type="transmembrane region" description="Helical" evidence="7">
    <location>
        <begin position="224"/>
        <end position="246"/>
    </location>
</feature>
<organism evidence="8 9">
    <name type="scientific">Desulfosarcina alkanivorans</name>
    <dbReference type="NCBI Taxonomy" id="571177"/>
    <lineage>
        <taxon>Bacteria</taxon>
        <taxon>Pseudomonadati</taxon>
        <taxon>Thermodesulfobacteriota</taxon>
        <taxon>Desulfobacteria</taxon>
        <taxon>Desulfobacterales</taxon>
        <taxon>Desulfosarcinaceae</taxon>
        <taxon>Desulfosarcina</taxon>
    </lineage>
</organism>
<feature type="transmembrane region" description="Helical" evidence="7">
    <location>
        <begin position="316"/>
        <end position="334"/>
    </location>
</feature>
<dbReference type="RefSeq" id="WP_155316010.1">
    <property type="nucleotide sequence ID" value="NZ_AP021874.1"/>
</dbReference>
<feature type="region of interest" description="Disordered" evidence="6">
    <location>
        <begin position="1"/>
        <end position="37"/>
    </location>
</feature>
<evidence type="ECO:0000256" key="3">
    <source>
        <dbReference type="ARBA" id="ARBA00022692"/>
    </source>
</evidence>
<feature type="compositionally biased region" description="Basic and acidic residues" evidence="6">
    <location>
        <begin position="1"/>
        <end position="20"/>
    </location>
</feature>
<dbReference type="PANTHER" id="PTHR30250">
    <property type="entry name" value="PST FAMILY PREDICTED COLANIC ACID TRANSPORTER"/>
    <property type="match status" value="1"/>
</dbReference>
<keyword evidence="4 7" id="KW-1133">Transmembrane helix</keyword>
<dbReference type="KEGG" id="dalk:DSCA_17160"/>
<dbReference type="EMBL" id="AP021874">
    <property type="protein sequence ID" value="BBO67786.1"/>
    <property type="molecule type" value="Genomic_DNA"/>
</dbReference>
<evidence type="ECO:0000256" key="6">
    <source>
        <dbReference type="SAM" id="MobiDB-lite"/>
    </source>
</evidence>
<evidence type="ECO:0000256" key="4">
    <source>
        <dbReference type="ARBA" id="ARBA00022989"/>
    </source>
</evidence>
<evidence type="ECO:0000256" key="1">
    <source>
        <dbReference type="ARBA" id="ARBA00004651"/>
    </source>
</evidence>
<feature type="transmembrane region" description="Helical" evidence="7">
    <location>
        <begin position="509"/>
        <end position="529"/>
    </location>
</feature>
<dbReference type="OrthoDB" id="5413754at2"/>
<dbReference type="Proteomes" id="UP000427906">
    <property type="component" value="Chromosome"/>
</dbReference>
<feature type="transmembrane region" description="Helical" evidence="7">
    <location>
        <begin position="185"/>
        <end position="204"/>
    </location>
</feature>
<keyword evidence="5 7" id="KW-0472">Membrane</keyword>
<feature type="transmembrane region" description="Helical" evidence="7">
    <location>
        <begin position="456"/>
        <end position="473"/>
    </location>
</feature>
<feature type="transmembrane region" description="Helical" evidence="7">
    <location>
        <begin position="110"/>
        <end position="132"/>
    </location>
</feature>
<dbReference type="GO" id="GO:0005886">
    <property type="term" value="C:plasma membrane"/>
    <property type="evidence" value="ECO:0007669"/>
    <property type="project" value="UniProtKB-SubCell"/>
</dbReference>
<gene>
    <name evidence="8" type="ORF">DSCA_17160</name>
</gene>
<feature type="transmembrane region" description="Helical" evidence="7">
    <location>
        <begin position="485"/>
        <end position="503"/>
    </location>
</feature>
<evidence type="ECO:0000313" key="9">
    <source>
        <dbReference type="Proteomes" id="UP000427906"/>
    </source>
</evidence>
<reference evidence="8 9" key="1">
    <citation type="submission" date="2019-11" db="EMBL/GenBank/DDBJ databases">
        <title>Comparative genomics of hydrocarbon-degrading Desulfosarcina strains.</title>
        <authorList>
            <person name="Watanabe M."/>
            <person name="Kojima H."/>
            <person name="Fukui M."/>
        </authorList>
    </citation>
    <scope>NUCLEOTIDE SEQUENCE [LARGE SCALE GENOMIC DNA]</scope>
    <source>
        <strain evidence="8 9">PL12</strain>
    </source>
</reference>
<evidence type="ECO:0000256" key="7">
    <source>
        <dbReference type="SAM" id="Phobius"/>
    </source>
</evidence>
<keyword evidence="3 7" id="KW-0812">Transmembrane</keyword>
<accession>A0A5K7YFH9</accession>
<feature type="transmembrane region" description="Helical" evidence="7">
    <location>
        <begin position="398"/>
        <end position="421"/>
    </location>
</feature>
<comment type="subcellular location">
    <subcellularLocation>
        <location evidence="1">Cell membrane</location>
        <topology evidence="1">Multi-pass membrane protein</topology>
    </subcellularLocation>
</comment>
<dbReference type="AlphaFoldDB" id="A0A5K7YFH9"/>
<protein>
    <submittedName>
        <fullName evidence="8">Uncharacterized protein</fullName>
    </submittedName>
</protein>
<proteinExistence type="predicted"/>
<name>A0A5K7YFH9_9BACT</name>
<sequence length="546" mass="58528">MSDPPNHRSLREGGTAREGEGADFPDPPPGTSGGGAPVRPDVTALFNWVSRQREQVLGWLDRIRSRKTGGDDPFNLNSVPLVADRLAGIATGLLAMIVVDRYYGPAGLGVFAWFFSLLAVAGYLACYGIPLFVENRIARSPESADDTCADALAALLALGAGAMILCAGAAFSIAGPGRQGDDPVLYLLLGPTIFFQNINTLRSAMLNATGRYAAAAGLRIRQRIVFLAATLVLCMADVPVPLLAAAFLISQIVMAGAGRKTVRLPAVSAILAGRKHMSQVMDKGRTFLFTDNLLDVVFYLDMLILGWFASPMELGIYARALILARLFLVVPGSLRPVFRRLANQRVAARLDHRLGMVIGSAARGLFFFHGVAAILVLLNFPRVMALVFGLQQWVGASFTVFALVLPGLIFFSAVTALEPVFEARQQAARLKRMTLVVATANLILNVNLIPLAGIEGAAMATAGAMLIHFFLFFRLLPPDLHTARISWPGAAAALYLTYALMAFTGIGMIFSLVVVPALFAMVLWMVGFFNPQPGRVPMGHMPASST</sequence>
<evidence type="ECO:0000256" key="2">
    <source>
        <dbReference type="ARBA" id="ARBA00022475"/>
    </source>
</evidence>
<evidence type="ECO:0000313" key="8">
    <source>
        <dbReference type="EMBL" id="BBO67786.1"/>
    </source>
</evidence>